<reference evidence="2 3" key="1">
    <citation type="submission" date="2017-04" db="EMBL/GenBank/DDBJ databases">
        <authorList>
            <person name="Afonso C.L."/>
            <person name="Miller P.J."/>
            <person name="Scott M.A."/>
            <person name="Spackman E."/>
            <person name="Goraichik I."/>
            <person name="Dimitrov K.M."/>
            <person name="Suarez D.L."/>
            <person name="Swayne D.E."/>
        </authorList>
    </citation>
    <scope>NUCLEOTIDE SEQUENCE [LARGE SCALE GENOMIC DNA]</scope>
    <source>
        <strain evidence="2 3">KR-140</strain>
    </source>
</reference>
<feature type="region of interest" description="Disordered" evidence="1">
    <location>
        <begin position="1"/>
        <end position="74"/>
    </location>
</feature>
<dbReference type="Proteomes" id="UP000192582">
    <property type="component" value="Unassembled WGS sequence"/>
</dbReference>
<keyword evidence="3" id="KW-1185">Reference proteome</keyword>
<gene>
    <name evidence="2" type="ORF">SAMN00790413_05747</name>
</gene>
<evidence type="ECO:0000313" key="3">
    <source>
        <dbReference type="Proteomes" id="UP000192582"/>
    </source>
</evidence>
<proteinExistence type="predicted"/>
<dbReference type="EMBL" id="FWWU01000003">
    <property type="protein sequence ID" value="SMB79069.1"/>
    <property type="molecule type" value="Genomic_DNA"/>
</dbReference>
<protein>
    <submittedName>
        <fullName evidence="2">Uncharacterized protein</fullName>
    </submittedName>
</protein>
<dbReference type="RefSeq" id="WP_139806405.1">
    <property type="nucleotide sequence ID" value="NZ_FWWU01000003.1"/>
</dbReference>
<sequence>MTNTIAPTSIEPAPTSFPPTFTRGAGTSAWSERAPDEGGQGPSIRNTFCRQPGLTATARQAGASLGSHSSWSPNDDFKWPSGARLVHVRQVTLKRTLKASADRSIDPGINRYGSRWDVMCAGHVPHASSRAEPVRTYAGINRVVIGINGGAVA</sequence>
<evidence type="ECO:0000313" key="2">
    <source>
        <dbReference type="EMBL" id="SMB79069.1"/>
    </source>
</evidence>
<dbReference type="AlphaFoldDB" id="A0A1W1UDD2"/>
<accession>A0A1W1UDD2</accession>
<name>A0A1W1UDD2_9DEIO</name>
<evidence type="ECO:0000256" key="1">
    <source>
        <dbReference type="SAM" id="MobiDB-lite"/>
    </source>
</evidence>
<dbReference type="STRING" id="695939.SAMN00790413_05747"/>
<organism evidence="2 3">
    <name type="scientific">Deinococcus hopiensis KR-140</name>
    <dbReference type="NCBI Taxonomy" id="695939"/>
    <lineage>
        <taxon>Bacteria</taxon>
        <taxon>Thermotogati</taxon>
        <taxon>Deinococcota</taxon>
        <taxon>Deinococci</taxon>
        <taxon>Deinococcales</taxon>
        <taxon>Deinococcaceae</taxon>
        <taxon>Deinococcus</taxon>
    </lineage>
</organism>